<dbReference type="PROSITE" id="PS50850">
    <property type="entry name" value="MFS"/>
    <property type="match status" value="1"/>
</dbReference>
<accession>A0ABZ2LKS8</accession>
<feature type="transmembrane region" description="Helical" evidence="8">
    <location>
        <begin position="180"/>
        <end position="201"/>
    </location>
</feature>
<sequence>MIPGSFLIYLDMTVVNVALPAFREQFGLDLGGLQWIISIYVLAMGVSTPLSGFLADVWGVRTTLVAGLGAFVIGSVLAGLAPGLGVLLAGRAFQGIGGGLASPLASAQLLRAFPPSERGVAFGVFGLVLIVAPATGPLVGGWFVDAGQWRWAFLINIPVGALGVYLSSRHLVDARAKRRPAFDALGALTCTVGCGALLYGSSLAGSLGWGDPATVLFFAIGAACVAVFVPHELWNTKAPLLDLRLYRSGTFASSSSLGHISVVALFGAEFLYPIYLQMLRGLSGVASGAILLPIALGAGLAMPLAGKLYDRVGPRFVVALGYALLVFNSWQMSQLDAATSTRWLVALSAVRGVAIGLTAQSTFASAMSVVAPEAAPRATALITCTRYVVQAMAVPLLATVASTRLSHPIPWAHVHAAAGDTGVLGLCDAMRATTATMDAACTESLRGLSRAYRATCGFAIVGLAVAVFLPGWPGEWPVLQPISRRVARR</sequence>
<evidence type="ECO:0000256" key="3">
    <source>
        <dbReference type="ARBA" id="ARBA00022448"/>
    </source>
</evidence>
<feature type="transmembrane region" description="Helical" evidence="8">
    <location>
        <begin position="454"/>
        <end position="472"/>
    </location>
</feature>
<dbReference type="InterPro" id="IPR036259">
    <property type="entry name" value="MFS_trans_sf"/>
</dbReference>
<evidence type="ECO:0000313" key="10">
    <source>
        <dbReference type="EMBL" id="WXB11544.1"/>
    </source>
</evidence>
<evidence type="ECO:0000256" key="1">
    <source>
        <dbReference type="ARBA" id="ARBA00004651"/>
    </source>
</evidence>
<evidence type="ECO:0000256" key="2">
    <source>
        <dbReference type="ARBA" id="ARBA00008537"/>
    </source>
</evidence>
<gene>
    <name evidence="10" type="ORF">LZC94_27235</name>
</gene>
<feature type="transmembrane region" description="Helical" evidence="8">
    <location>
        <begin position="255"/>
        <end position="275"/>
    </location>
</feature>
<dbReference type="NCBIfam" id="TIGR00711">
    <property type="entry name" value="efflux_EmrB"/>
    <property type="match status" value="1"/>
</dbReference>
<evidence type="ECO:0000256" key="5">
    <source>
        <dbReference type="ARBA" id="ARBA00022692"/>
    </source>
</evidence>
<dbReference type="InterPro" id="IPR011701">
    <property type="entry name" value="MFS"/>
</dbReference>
<feature type="transmembrane region" description="Helical" evidence="8">
    <location>
        <begin position="213"/>
        <end position="234"/>
    </location>
</feature>
<reference evidence="10 11" key="1">
    <citation type="submission" date="2021-12" db="EMBL/GenBank/DDBJ databases">
        <title>Discovery of the Pendulisporaceae a myxobacterial family with distinct sporulation behavior and unique specialized metabolism.</title>
        <authorList>
            <person name="Garcia R."/>
            <person name="Popoff A."/>
            <person name="Bader C.D."/>
            <person name="Loehr J."/>
            <person name="Walesch S."/>
            <person name="Walt C."/>
            <person name="Boldt J."/>
            <person name="Bunk B."/>
            <person name="Haeckl F.J.F.P.J."/>
            <person name="Gunesch A.P."/>
            <person name="Birkelbach J."/>
            <person name="Nuebel U."/>
            <person name="Pietschmann T."/>
            <person name="Bach T."/>
            <person name="Mueller R."/>
        </authorList>
    </citation>
    <scope>NUCLEOTIDE SEQUENCE [LARGE SCALE GENOMIC DNA]</scope>
    <source>
        <strain evidence="10 11">MSr11954</strain>
    </source>
</reference>
<dbReference type="Pfam" id="PF07690">
    <property type="entry name" value="MFS_1"/>
    <property type="match status" value="1"/>
</dbReference>
<evidence type="ECO:0000256" key="4">
    <source>
        <dbReference type="ARBA" id="ARBA00022475"/>
    </source>
</evidence>
<dbReference type="Proteomes" id="UP001370348">
    <property type="component" value="Chromosome"/>
</dbReference>
<evidence type="ECO:0000256" key="6">
    <source>
        <dbReference type="ARBA" id="ARBA00022989"/>
    </source>
</evidence>
<feature type="transmembrane region" description="Helical" evidence="8">
    <location>
        <begin position="120"/>
        <end position="143"/>
    </location>
</feature>
<protein>
    <submittedName>
        <fullName evidence="10">DHA2 family efflux MFS transporter permease subunit</fullName>
    </submittedName>
</protein>
<keyword evidence="7 8" id="KW-0472">Membrane</keyword>
<dbReference type="EMBL" id="CP089984">
    <property type="protein sequence ID" value="WXB11544.1"/>
    <property type="molecule type" value="Genomic_DNA"/>
</dbReference>
<feature type="transmembrane region" description="Helical" evidence="8">
    <location>
        <begin position="149"/>
        <end position="168"/>
    </location>
</feature>
<evidence type="ECO:0000313" key="11">
    <source>
        <dbReference type="Proteomes" id="UP001370348"/>
    </source>
</evidence>
<keyword evidence="3" id="KW-0813">Transport</keyword>
<dbReference type="PANTHER" id="PTHR42718">
    <property type="entry name" value="MAJOR FACILITATOR SUPERFAMILY MULTIDRUG TRANSPORTER MFSC"/>
    <property type="match status" value="1"/>
</dbReference>
<dbReference type="InterPro" id="IPR020846">
    <property type="entry name" value="MFS_dom"/>
</dbReference>
<feature type="transmembrane region" description="Helical" evidence="8">
    <location>
        <begin position="6"/>
        <end position="23"/>
    </location>
</feature>
<evidence type="ECO:0000256" key="8">
    <source>
        <dbReference type="SAM" id="Phobius"/>
    </source>
</evidence>
<proteinExistence type="inferred from homology"/>
<dbReference type="InterPro" id="IPR004638">
    <property type="entry name" value="EmrB-like"/>
</dbReference>
<feature type="transmembrane region" description="Helical" evidence="8">
    <location>
        <begin position="281"/>
        <end position="305"/>
    </location>
</feature>
<feature type="transmembrane region" description="Helical" evidence="8">
    <location>
        <begin position="312"/>
        <end position="330"/>
    </location>
</feature>
<feature type="transmembrane region" description="Helical" evidence="8">
    <location>
        <begin position="35"/>
        <end position="58"/>
    </location>
</feature>
<evidence type="ECO:0000259" key="9">
    <source>
        <dbReference type="PROSITE" id="PS50850"/>
    </source>
</evidence>
<comment type="similarity">
    <text evidence="2">Belongs to the major facilitator superfamily. EmrB family.</text>
</comment>
<dbReference type="SUPFAM" id="SSF103473">
    <property type="entry name" value="MFS general substrate transporter"/>
    <property type="match status" value="1"/>
</dbReference>
<keyword evidence="4" id="KW-1003">Cell membrane</keyword>
<comment type="subcellular location">
    <subcellularLocation>
        <location evidence="1">Cell membrane</location>
        <topology evidence="1">Multi-pass membrane protein</topology>
    </subcellularLocation>
</comment>
<name>A0ABZ2LKS8_9BACT</name>
<evidence type="ECO:0000256" key="7">
    <source>
        <dbReference type="ARBA" id="ARBA00023136"/>
    </source>
</evidence>
<dbReference type="PANTHER" id="PTHR42718:SF9">
    <property type="entry name" value="MAJOR FACILITATOR SUPERFAMILY MULTIDRUG TRANSPORTER MFSC"/>
    <property type="match status" value="1"/>
</dbReference>
<dbReference type="Gene3D" id="1.20.1250.20">
    <property type="entry name" value="MFS general substrate transporter like domains"/>
    <property type="match status" value="1"/>
</dbReference>
<dbReference type="RefSeq" id="WP_394821164.1">
    <property type="nucleotide sequence ID" value="NZ_CP089984.1"/>
</dbReference>
<feature type="domain" description="Major facilitator superfamily (MFS) profile" evidence="9">
    <location>
        <begin position="1"/>
        <end position="474"/>
    </location>
</feature>
<feature type="transmembrane region" description="Helical" evidence="8">
    <location>
        <begin position="64"/>
        <end position="89"/>
    </location>
</feature>
<keyword evidence="6 8" id="KW-1133">Transmembrane helix</keyword>
<keyword evidence="5 8" id="KW-0812">Transmembrane</keyword>
<keyword evidence="11" id="KW-1185">Reference proteome</keyword>
<dbReference type="Gene3D" id="1.20.1720.10">
    <property type="entry name" value="Multidrug resistance protein D"/>
    <property type="match status" value="1"/>
</dbReference>
<organism evidence="10 11">
    <name type="scientific">Pendulispora albinea</name>
    <dbReference type="NCBI Taxonomy" id="2741071"/>
    <lineage>
        <taxon>Bacteria</taxon>
        <taxon>Pseudomonadati</taxon>
        <taxon>Myxococcota</taxon>
        <taxon>Myxococcia</taxon>
        <taxon>Myxococcales</taxon>
        <taxon>Sorangiineae</taxon>
        <taxon>Pendulisporaceae</taxon>
        <taxon>Pendulispora</taxon>
    </lineage>
</organism>